<keyword evidence="1" id="KW-0732">Signal</keyword>
<evidence type="ECO:0000256" key="1">
    <source>
        <dbReference type="SAM" id="SignalP"/>
    </source>
</evidence>
<evidence type="ECO:0000259" key="2">
    <source>
        <dbReference type="Pfam" id="PF20251"/>
    </source>
</evidence>
<evidence type="ECO:0000313" key="4">
    <source>
        <dbReference type="Proteomes" id="UP000824118"/>
    </source>
</evidence>
<feature type="signal peptide" evidence="1">
    <location>
        <begin position="1"/>
        <end position="21"/>
    </location>
</feature>
<protein>
    <recommendedName>
        <fullName evidence="2">Bacterial Ig-like domain-containing protein</fullName>
    </recommendedName>
</protein>
<dbReference type="AlphaFoldDB" id="A0A9D1LYP0"/>
<comment type="caution">
    <text evidence="3">The sequence shown here is derived from an EMBL/GenBank/DDBJ whole genome shotgun (WGS) entry which is preliminary data.</text>
</comment>
<organism evidence="3 4">
    <name type="scientific">Candidatus Limousia pullorum</name>
    <dbReference type="NCBI Taxonomy" id="2840860"/>
    <lineage>
        <taxon>Bacteria</taxon>
        <taxon>Bacillati</taxon>
        <taxon>Bacillota</taxon>
        <taxon>Clostridia</taxon>
        <taxon>Eubacteriales</taxon>
        <taxon>Oscillospiraceae</taxon>
        <taxon>Oscillospiraceae incertae sedis</taxon>
        <taxon>Candidatus Limousia</taxon>
    </lineage>
</organism>
<feature type="chain" id="PRO_5038745415" description="Bacterial Ig-like domain-containing protein" evidence="1">
    <location>
        <begin position="22"/>
        <end position="148"/>
    </location>
</feature>
<sequence>MGIKRLSVCLFGIIFAFVLSACGAGVDVSKLEPGIDDARISNVGVSVKVDSLEKDGDSLNLNLVYQNNTDRDVVYGKEPRLEIQIDGQWYEMNIKDDAAWESIGIVIISNTTSEEQVDLNMYYEDLPSGHYRFLKRIDSFYRAAEFDL</sequence>
<dbReference type="Proteomes" id="UP000824118">
    <property type="component" value="Unassembled WGS sequence"/>
</dbReference>
<evidence type="ECO:0000313" key="3">
    <source>
        <dbReference type="EMBL" id="HIU50372.1"/>
    </source>
</evidence>
<accession>A0A9D1LYP0</accession>
<proteinExistence type="predicted"/>
<reference evidence="3" key="1">
    <citation type="submission" date="2020-10" db="EMBL/GenBank/DDBJ databases">
        <authorList>
            <person name="Gilroy R."/>
        </authorList>
    </citation>
    <scope>NUCLEOTIDE SEQUENCE</scope>
    <source>
        <strain evidence="3">ChiGjej1B1-1684</strain>
    </source>
</reference>
<dbReference type="Pfam" id="PF20251">
    <property type="entry name" value="Big_14"/>
    <property type="match status" value="1"/>
</dbReference>
<reference evidence="3" key="2">
    <citation type="journal article" date="2021" name="PeerJ">
        <title>Extensive microbial diversity within the chicken gut microbiome revealed by metagenomics and culture.</title>
        <authorList>
            <person name="Gilroy R."/>
            <person name="Ravi A."/>
            <person name="Getino M."/>
            <person name="Pursley I."/>
            <person name="Horton D.L."/>
            <person name="Alikhan N.F."/>
            <person name="Baker D."/>
            <person name="Gharbi K."/>
            <person name="Hall N."/>
            <person name="Watson M."/>
            <person name="Adriaenssens E.M."/>
            <person name="Foster-Nyarko E."/>
            <person name="Jarju S."/>
            <person name="Secka A."/>
            <person name="Antonio M."/>
            <person name="Oren A."/>
            <person name="Chaudhuri R.R."/>
            <person name="La Ragione R."/>
            <person name="Hildebrand F."/>
            <person name="Pallen M.J."/>
        </authorList>
    </citation>
    <scope>NUCLEOTIDE SEQUENCE</scope>
    <source>
        <strain evidence="3">ChiGjej1B1-1684</strain>
    </source>
</reference>
<feature type="domain" description="Bacterial Ig-like" evidence="2">
    <location>
        <begin position="42"/>
        <end position="146"/>
    </location>
</feature>
<name>A0A9D1LYP0_9FIRM</name>
<dbReference type="PROSITE" id="PS51257">
    <property type="entry name" value="PROKAR_LIPOPROTEIN"/>
    <property type="match status" value="1"/>
</dbReference>
<dbReference type="EMBL" id="DVNG01000073">
    <property type="protein sequence ID" value="HIU50372.1"/>
    <property type="molecule type" value="Genomic_DNA"/>
</dbReference>
<gene>
    <name evidence="3" type="ORF">IAD22_05110</name>
</gene>
<dbReference type="InterPro" id="IPR046878">
    <property type="entry name" value="Big_14"/>
</dbReference>